<dbReference type="EMBL" id="UARS01000004">
    <property type="protein sequence ID" value="SPW40028.1"/>
    <property type="molecule type" value="Genomic_DNA"/>
</dbReference>
<dbReference type="GO" id="GO:0016491">
    <property type="term" value="F:oxidoreductase activity"/>
    <property type="evidence" value="ECO:0007669"/>
    <property type="project" value="UniProtKB-KW"/>
</dbReference>
<gene>
    <name evidence="2" type="primary">yliI_2</name>
    <name evidence="2" type="ORF">NCTC11126_01350</name>
</gene>
<accession>A0A2X1IXN6</accession>
<dbReference type="InterPro" id="IPR011042">
    <property type="entry name" value="6-blade_b-propeller_TolB-like"/>
</dbReference>
<dbReference type="EC" id="1.1.5.-" evidence="2"/>
<evidence type="ECO:0000313" key="2">
    <source>
        <dbReference type="EMBL" id="SPW40028.1"/>
    </source>
</evidence>
<dbReference type="Pfam" id="PF07995">
    <property type="entry name" value="GSDH"/>
    <property type="match status" value="1"/>
</dbReference>
<sequence>MNMARAVVMKINIPQKGKNYGWPLATWGINYSGFKIPEAKGEDRRRDRATCFLLERFARCERHGLL</sequence>
<proteinExistence type="predicted"/>
<evidence type="ECO:0000313" key="3">
    <source>
        <dbReference type="Proteomes" id="UP000250561"/>
    </source>
</evidence>
<feature type="domain" description="Glucose/Sorbosone dehydrogenase" evidence="1">
    <location>
        <begin position="10"/>
        <end position="44"/>
    </location>
</feature>
<name>A0A2X1IXN6_ECOLX</name>
<dbReference type="InterPro" id="IPR012938">
    <property type="entry name" value="Glc/Sorbosone_DH"/>
</dbReference>
<keyword evidence="2" id="KW-0560">Oxidoreductase</keyword>
<organism evidence="2 3">
    <name type="scientific">Escherichia coli</name>
    <dbReference type="NCBI Taxonomy" id="562"/>
    <lineage>
        <taxon>Bacteria</taxon>
        <taxon>Pseudomonadati</taxon>
        <taxon>Pseudomonadota</taxon>
        <taxon>Gammaproteobacteria</taxon>
        <taxon>Enterobacterales</taxon>
        <taxon>Enterobacteriaceae</taxon>
        <taxon>Escherichia</taxon>
    </lineage>
</organism>
<dbReference type="AlphaFoldDB" id="A0A2X1IXN6"/>
<evidence type="ECO:0000259" key="1">
    <source>
        <dbReference type="Pfam" id="PF07995"/>
    </source>
</evidence>
<protein>
    <submittedName>
        <fullName evidence="2">Aldose sugar dehydrogenase</fullName>
        <ecNumber evidence="2">1.1.5.-</ecNumber>
    </submittedName>
</protein>
<dbReference type="Gene3D" id="2.120.10.30">
    <property type="entry name" value="TolB, C-terminal domain"/>
    <property type="match status" value="1"/>
</dbReference>
<dbReference type="Proteomes" id="UP000250561">
    <property type="component" value="Unassembled WGS sequence"/>
</dbReference>
<reference evidence="2 3" key="1">
    <citation type="submission" date="2018-06" db="EMBL/GenBank/DDBJ databases">
        <authorList>
            <consortium name="Pathogen Informatics"/>
            <person name="Doyle S."/>
        </authorList>
    </citation>
    <scope>NUCLEOTIDE SEQUENCE [LARGE SCALE GENOMIC DNA]</scope>
    <source>
        <strain evidence="2 3">NCTC11126</strain>
    </source>
</reference>